<dbReference type="EMBL" id="JANFQO010000007">
    <property type="protein sequence ID" value="MCQ4164898.1"/>
    <property type="molecule type" value="Genomic_DNA"/>
</dbReference>
<comment type="caution">
    <text evidence="2">The sequence shown here is derived from an EMBL/GenBank/DDBJ whole genome shotgun (WGS) entry which is preliminary data.</text>
</comment>
<protein>
    <submittedName>
        <fullName evidence="2">DUF6519 domain-containing protein</fullName>
    </submittedName>
</protein>
<dbReference type="InterPro" id="IPR045392">
    <property type="entry name" value="DUF6519"/>
</dbReference>
<evidence type="ECO:0000313" key="3">
    <source>
        <dbReference type="Proteomes" id="UP001165498"/>
    </source>
</evidence>
<sequence>MKGDFSRISFDRRNHFSQVLMQQGRVTLDADPNEQSAILLHYLRTLARDLIGPYGGPADALGFGLAVAANPNRLLIGAGRYYVGGILCESEGCDYAVQPDYHPQPPDAKNKCPGDALLQQLRQPDEDLRFWLYLDVWERHISWIEDGHIREVALNGPDTCTRAKVVWQVRALELRNLRERLQEQRDRLQKLYEAGGSKDPALKARIDALDAALAELDVDPGAALPCAAPLAGLEGLSDAWLAARLDSAEGPGNPCEIAPDAAFRGAENQLYRVEIHQGGDGDTATFKWSRDNGSQATPWLGSEGDWLLVATSRDFALHDWVEITDESDDLDSRPGLFVQVAEVAPGRLRITAPDGGLPDPAALKLPKLRRWNQRDAGDVRLRDGAVPVQESTGGKDNWIPLENGVQIRFAAGGSYRSGDYWLIPARVATGDIEWPHLPGGGTPQLQPPHGVQHHYAPLGWLGYGPDENGANSFQLSDCRCDLWPINSCARRLLANGAAPGRDAVPGRGAVGKVAGGKRRPAPKPPQE</sequence>
<evidence type="ECO:0000313" key="2">
    <source>
        <dbReference type="EMBL" id="MCQ4164898.1"/>
    </source>
</evidence>
<name>A0ABT1QRG6_9GAMM</name>
<feature type="region of interest" description="Disordered" evidence="1">
    <location>
        <begin position="497"/>
        <end position="527"/>
    </location>
</feature>
<proteinExistence type="predicted"/>
<evidence type="ECO:0000256" key="1">
    <source>
        <dbReference type="SAM" id="MobiDB-lite"/>
    </source>
</evidence>
<dbReference type="RefSeq" id="WP_255913902.1">
    <property type="nucleotide sequence ID" value="NZ_JANFQO010000007.1"/>
</dbReference>
<keyword evidence="3" id="KW-1185">Reference proteome</keyword>
<dbReference type="Pfam" id="PF20129">
    <property type="entry name" value="DUF6519"/>
    <property type="match status" value="2"/>
</dbReference>
<reference evidence="2" key="1">
    <citation type="submission" date="2022-07" db="EMBL/GenBank/DDBJ databases">
        <title>Tahibacter sp., a new gammaproteobacterium isolated from the silt sample collected at pig farm.</title>
        <authorList>
            <person name="Chen H."/>
        </authorList>
    </citation>
    <scope>NUCLEOTIDE SEQUENCE</scope>
    <source>
        <strain evidence="2">P2K</strain>
    </source>
</reference>
<accession>A0ABT1QRG6</accession>
<organism evidence="2 3">
    <name type="scientific">Tahibacter harae</name>
    <dbReference type="NCBI Taxonomy" id="2963937"/>
    <lineage>
        <taxon>Bacteria</taxon>
        <taxon>Pseudomonadati</taxon>
        <taxon>Pseudomonadota</taxon>
        <taxon>Gammaproteobacteria</taxon>
        <taxon>Lysobacterales</taxon>
        <taxon>Rhodanobacteraceae</taxon>
        <taxon>Tahibacter</taxon>
    </lineage>
</organism>
<gene>
    <name evidence="2" type="ORF">NM961_09275</name>
</gene>
<feature type="compositionally biased region" description="Low complexity" evidence="1">
    <location>
        <begin position="503"/>
        <end position="512"/>
    </location>
</feature>
<dbReference type="Proteomes" id="UP001165498">
    <property type="component" value="Unassembled WGS sequence"/>
</dbReference>